<evidence type="ECO:0000313" key="3">
    <source>
        <dbReference type="EMBL" id="PWZ54686.1"/>
    </source>
</evidence>
<feature type="compositionally biased region" description="Basic and acidic residues" evidence="1">
    <location>
        <begin position="73"/>
        <end position="82"/>
    </location>
</feature>
<name>A0A317Y8W3_MAIZE</name>
<feature type="region of interest" description="Disordered" evidence="1">
    <location>
        <begin position="48"/>
        <end position="82"/>
    </location>
</feature>
<comment type="caution">
    <text evidence="3">The sequence shown here is derived from an EMBL/GenBank/DDBJ whole genome shotgun (WGS) entry which is preliminary data.</text>
</comment>
<feature type="transmembrane region" description="Helical" evidence="2">
    <location>
        <begin position="21"/>
        <end position="41"/>
    </location>
</feature>
<dbReference type="AlphaFoldDB" id="A0A317Y8W3"/>
<gene>
    <name evidence="3" type="ORF">Zm00014a_026640</name>
</gene>
<sequence>TTSIQGFSESRYTRTRKSRRLFFFGVHQLAIVSLCFCPVSNTPSVNKNSTVFTSSIPHPVDKSSVVSSSASEKVQRNRNKND</sequence>
<reference evidence="3" key="1">
    <citation type="journal article" date="2018" name="Nat. Genet.">
        <title>Extensive intraspecific gene order and gene structural variations between Mo17 and other maize genomes.</title>
        <authorList>
            <person name="Sun S."/>
            <person name="Zhou Y."/>
            <person name="Chen J."/>
            <person name="Shi J."/>
            <person name="Zhao H."/>
            <person name="Zhao H."/>
            <person name="Song W."/>
            <person name="Zhang M."/>
            <person name="Cui Y."/>
            <person name="Dong X."/>
            <person name="Liu H."/>
            <person name="Ma X."/>
            <person name="Jiao Y."/>
            <person name="Wang B."/>
            <person name="Wei X."/>
            <person name="Stein J.C."/>
            <person name="Glaubitz J.C."/>
            <person name="Lu F."/>
            <person name="Yu G."/>
            <person name="Liang C."/>
            <person name="Fengler K."/>
            <person name="Li B."/>
            <person name="Rafalski A."/>
            <person name="Schnable P.S."/>
            <person name="Ware D.H."/>
            <person name="Buckler E.S."/>
            <person name="Lai J."/>
        </authorList>
    </citation>
    <scope>NUCLEOTIDE SEQUENCE [LARGE SCALE GENOMIC DNA]</scope>
    <source>
        <tissue evidence="3">Seedling</tissue>
    </source>
</reference>
<organism evidence="3">
    <name type="scientific">Zea mays</name>
    <name type="common">Maize</name>
    <dbReference type="NCBI Taxonomy" id="4577"/>
    <lineage>
        <taxon>Eukaryota</taxon>
        <taxon>Viridiplantae</taxon>
        <taxon>Streptophyta</taxon>
        <taxon>Embryophyta</taxon>
        <taxon>Tracheophyta</taxon>
        <taxon>Spermatophyta</taxon>
        <taxon>Magnoliopsida</taxon>
        <taxon>Liliopsida</taxon>
        <taxon>Poales</taxon>
        <taxon>Poaceae</taxon>
        <taxon>PACMAD clade</taxon>
        <taxon>Panicoideae</taxon>
        <taxon>Andropogonodae</taxon>
        <taxon>Andropogoneae</taxon>
        <taxon>Tripsacinae</taxon>
        <taxon>Zea</taxon>
    </lineage>
</organism>
<keyword evidence="2" id="KW-0472">Membrane</keyword>
<proteinExistence type="predicted"/>
<feature type="non-terminal residue" evidence="3">
    <location>
        <position position="1"/>
    </location>
</feature>
<protein>
    <submittedName>
        <fullName evidence="3">Uncharacterized protein</fullName>
    </submittedName>
</protein>
<keyword evidence="2" id="KW-1133">Transmembrane helix</keyword>
<dbReference type="EMBL" id="NCVQ01000001">
    <property type="protein sequence ID" value="PWZ54686.1"/>
    <property type="molecule type" value="Genomic_DNA"/>
</dbReference>
<evidence type="ECO:0000256" key="1">
    <source>
        <dbReference type="SAM" id="MobiDB-lite"/>
    </source>
</evidence>
<evidence type="ECO:0000256" key="2">
    <source>
        <dbReference type="SAM" id="Phobius"/>
    </source>
</evidence>
<dbReference type="Proteomes" id="UP000251960">
    <property type="component" value="Chromosome 1"/>
</dbReference>
<keyword evidence="2" id="KW-0812">Transmembrane</keyword>
<accession>A0A317Y8W3</accession>